<dbReference type="EMBL" id="CP023422">
    <property type="protein sequence ID" value="ATD63853.1"/>
    <property type="molecule type" value="Genomic_DNA"/>
</dbReference>
<dbReference type="GO" id="GO:0003700">
    <property type="term" value="F:DNA-binding transcription factor activity"/>
    <property type="evidence" value="ECO:0007669"/>
    <property type="project" value="InterPro"/>
</dbReference>
<dbReference type="PANTHER" id="PTHR43436:SF1">
    <property type="entry name" value="TRANSCRIPTIONAL REGULATORY PROTEIN"/>
    <property type="match status" value="1"/>
</dbReference>
<dbReference type="Pfam" id="PF06719">
    <property type="entry name" value="AraC_N"/>
    <property type="match status" value="1"/>
</dbReference>
<dbReference type="InterPro" id="IPR009057">
    <property type="entry name" value="Homeodomain-like_sf"/>
</dbReference>
<evidence type="ECO:0000313" key="4">
    <source>
        <dbReference type="EMBL" id="ATD63853.1"/>
    </source>
</evidence>
<dbReference type="Proteomes" id="UP000218437">
    <property type="component" value="Chromosome"/>
</dbReference>
<organism evidence="4 5">
    <name type="scientific">Janthinobacterium svalbardensis</name>
    <dbReference type="NCBI Taxonomy" id="368607"/>
    <lineage>
        <taxon>Bacteria</taxon>
        <taxon>Pseudomonadati</taxon>
        <taxon>Pseudomonadota</taxon>
        <taxon>Betaproteobacteria</taxon>
        <taxon>Burkholderiales</taxon>
        <taxon>Oxalobacteraceae</taxon>
        <taxon>Janthinobacterium</taxon>
    </lineage>
</organism>
<protein>
    <submittedName>
        <fullName evidence="4">AraC family transcriptional regulator</fullName>
    </submittedName>
</protein>
<evidence type="ECO:0000256" key="2">
    <source>
        <dbReference type="ARBA" id="ARBA00023163"/>
    </source>
</evidence>
<evidence type="ECO:0000313" key="5">
    <source>
        <dbReference type="Proteomes" id="UP000218437"/>
    </source>
</evidence>
<evidence type="ECO:0000256" key="1">
    <source>
        <dbReference type="ARBA" id="ARBA00023015"/>
    </source>
</evidence>
<dbReference type="InterPro" id="IPR009594">
    <property type="entry name" value="Tscrpt_reg_HTH_AraC_N"/>
</dbReference>
<dbReference type="InterPro" id="IPR018060">
    <property type="entry name" value="HTH_AraC"/>
</dbReference>
<dbReference type="GO" id="GO:0043565">
    <property type="term" value="F:sequence-specific DNA binding"/>
    <property type="evidence" value="ECO:0007669"/>
    <property type="project" value="InterPro"/>
</dbReference>
<accession>A0A290X425</accession>
<dbReference type="SMART" id="SM00342">
    <property type="entry name" value="HTH_ARAC"/>
    <property type="match status" value="1"/>
</dbReference>
<gene>
    <name evidence="4" type="ORF">CNX70_14850</name>
</gene>
<dbReference type="KEGG" id="jsv:CNX70_14850"/>
<evidence type="ECO:0000259" key="3">
    <source>
        <dbReference type="PROSITE" id="PS01124"/>
    </source>
</evidence>
<proteinExistence type="predicted"/>
<reference evidence="4 5" key="1">
    <citation type="submission" date="2017-09" db="EMBL/GenBank/DDBJ databases">
        <title>Complete genome sequence of Janthinobacterium svalbardensis PAMC 27463.</title>
        <authorList>
            <person name="Cho Y.-J."/>
            <person name="Cho A."/>
            <person name="Kim O.-S."/>
            <person name="Lee J.-I."/>
        </authorList>
    </citation>
    <scope>NUCLEOTIDE SEQUENCE [LARGE SCALE GENOMIC DNA]</scope>
    <source>
        <strain evidence="4 5">PAMC 27463</strain>
    </source>
</reference>
<dbReference type="AlphaFoldDB" id="A0A290X425"/>
<sequence>MKPCPSSPDAYSPHVHTDPPQDEIAALISRHAPRNGDYATAIGNLTFHRQSSVTESLFHAARPSVAIIAQGAKDVTLGSETFHYSRMQYLLTSVDLPVQVRVAQASEEQPHLCVVLGIDIADVAALLDSESTSGAAGSAQQKILPATRGISVSDVSPELLDAMLRLVRLLDKPGEIAALAPLIRRELTYRLLNGPVGARLRHMALASSQSHQVGQAIDWIKHNYCEPLRIEHLAGMANMSMSSLHHHFKAITAMTPMQYQKLLRLQEARRLMLVEQIDAGTAGYRVGYASESQFSREYSRQFGRAPMRDVGQVRAQLSGASANADRAYSTLP</sequence>
<keyword evidence="1" id="KW-0805">Transcription regulation</keyword>
<feature type="domain" description="HTH araC/xylS-type" evidence="3">
    <location>
        <begin position="214"/>
        <end position="312"/>
    </location>
</feature>
<dbReference type="Gene3D" id="1.10.10.60">
    <property type="entry name" value="Homeodomain-like"/>
    <property type="match status" value="1"/>
</dbReference>
<dbReference type="Pfam" id="PF12833">
    <property type="entry name" value="HTH_18"/>
    <property type="match status" value="1"/>
</dbReference>
<name>A0A290X425_9BURK</name>
<dbReference type="PROSITE" id="PS01124">
    <property type="entry name" value="HTH_ARAC_FAMILY_2"/>
    <property type="match status" value="1"/>
</dbReference>
<keyword evidence="2" id="KW-0804">Transcription</keyword>
<dbReference type="SUPFAM" id="SSF46689">
    <property type="entry name" value="Homeodomain-like"/>
    <property type="match status" value="2"/>
</dbReference>
<keyword evidence="5" id="KW-1185">Reference proteome</keyword>
<dbReference type="PANTHER" id="PTHR43436">
    <property type="entry name" value="ARAC-FAMILY TRANSCRIPTIONAL REGULATOR"/>
    <property type="match status" value="1"/>
</dbReference>